<keyword evidence="3" id="KW-1185">Reference proteome</keyword>
<dbReference type="RefSeq" id="XP_065330060.1">
    <property type="nucleotide sequence ID" value="XM_065473988.1"/>
</dbReference>
<organism evidence="2 3">
    <name type="scientific">Vairimorpha necatrix</name>
    <dbReference type="NCBI Taxonomy" id="6039"/>
    <lineage>
        <taxon>Eukaryota</taxon>
        <taxon>Fungi</taxon>
        <taxon>Fungi incertae sedis</taxon>
        <taxon>Microsporidia</taxon>
        <taxon>Nosematidae</taxon>
        <taxon>Vairimorpha</taxon>
    </lineage>
</organism>
<reference evidence="2" key="1">
    <citation type="journal article" date="2024" name="BMC Genomics">
        <title>Functional annotation of a divergent genome using sequence and structure-based similarity.</title>
        <authorList>
            <person name="Svedberg D."/>
            <person name="Winiger R.R."/>
            <person name="Berg A."/>
            <person name="Sharma H."/>
            <person name="Tellgren-Roth C."/>
            <person name="Debrunner-Vossbrinck B.A."/>
            <person name="Vossbrinck C.R."/>
            <person name="Barandun J."/>
        </authorList>
    </citation>
    <scope>NUCLEOTIDE SEQUENCE</scope>
    <source>
        <strain evidence="2">Illinois isolate</strain>
    </source>
</reference>
<dbReference type="SUPFAM" id="SSF57667">
    <property type="entry name" value="beta-beta-alpha zinc fingers"/>
    <property type="match status" value="1"/>
</dbReference>
<dbReference type="InterPro" id="IPR013087">
    <property type="entry name" value="Znf_C2H2_type"/>
</dbReference>
<proteinExistence type="predicted"/>
<dbReference type="InterPro" id="IPR036236">
    <property type="entry name" value="Znf_C2H2_sf"/>
</dbReference>
<dbReference type="AlphaFoldDB" id="A0AAX4JD58"/>
<gene>
    <name evidence="2" type="ORF">VNE69_06228</name>
</gene>
<dbReference type="GeneID" id="90541725"/>
<feature type="domain" description="C2H2-type" evidence="1">
    <location>
        <begin position="4"/>
        <end position="26"/>
    </location>
</feature>
<dbReference type="Proteomes" id="UP001334084">
    <property type="component" value="Chromosome 6"/>
</dbReference>
<dbReference type="EMBL" id="CP142731">
    <property type="protein sequence ID" value="WUR03915.1"/>
    <property type="molecule type" value="Genomic_DNA"/>
</dbReference>
<evidence type="ECO:0000313" key="2">
    <source>
        <dbReference type="EMBL" id="WUR03915.1"/>
    </source>
</evidence>
<accession>A0AAX4JD58</accession>
<evidence type="ECO:0000259" key="1">
    <source>
        <dbReference type="PROSITE" id="PS00028"/>
    </source>
</evidence>
<sequence>MVFCIFCGRSYKTKKAYKSHSESQSHKEKETDLKRDMKKFRKLFLTNLCSFIHRYDDYKDLEECYKSYIKNNTVSFRDVGYNSVISMVKDLRDLVDIKETDSKYFVKAYDRFVQKKEVKKINDSDSEEMSVEDISEYETYSGDQEGLLDCIRNKTNL</sequence>
<evidence type="ECO:0000313" key="3">
    <source>
        <dbReference type="Proteomes" id="UP001334084"/>
    </source>
</evidence>
<protein>
    <submittedName>
        <fullName evidence="2">Zinc finger C2H2 domain-containing protein</fullName>
    </submittedName>
</protein>
<dbReference type="PROSITE" id="PS00028">
    <property type="entry name" value="ZINC_FINGER_C2H2_1"/>
    <property type="match status" value="1"/>
</dbReference>
<name>A0AAX4JD58_9MICR</name>
<dbReference type="KEGG" id="vnx:VNE69_06228"/>